<dbReference type="Proteomes" id="UP000189674">
    <property type="component" value="Chromosome"/>
</dbReference>
<name>A0A1U9NID9_9BACT</name>
<dbReference type="KEGG" id="alus:STSP2_00419"/>
<dbReference type="PROSITE" id="PS51257">
    <property type="entry name" value="PROKAR_LIPOPROTEIN"/>
    <property type="match status" value="1"/>
</dbReference>
<keyword evidence="3" id="KW-1185">Reference proteome</keyword>
<feature type="chain" id="PRO_5012165666" evidence="1">
    <location>
        <begin position="31"/>
        <end position="290"/>
    </location>
</feature>
<protein>
    <submittedName>
        <fullName evidence="2">Uncharacterized protein</fullName>
    </submittedName>
</protein>
<reference evidence="3" key="1">
    <citation type="submission" date="2017-02" db="EMBL/GenBank/DDBJ databases">
        <title>Comparative genomics and description of representatives of a novel lineage of planctomycetes thriving in anoxic sediments.</title>
        <authorList>
            <person name="Spring S."/>
            <person name="Bunk B."/>
            <person name="Sproer C."/>
        </authorList>
    </citation>
    <scope>NUCLEOTIDE SEQUENCE [LARGE SCALE GENOMIC DNA]</scope>
    <source>
        <strain evidence="3">ST-NAGAB-D1</strain>
    </source>
</reference>
<keyword evidence="1" id="KW-0732">Signal</keyword>
<proteinExistence type="predicted"/>
<sequence length="290" mass="30883" precursor="true">MIREKSGNKFNSVFLSLLVGLACLGPNIMADDVQGDLELAGGGEYDLDYSVMGNVYVGNIEDSADTTVNMLPGGYVRDALVVSDTGILNVFGGTCDWLVSIASDAVINVYGTNYQVDGEPVGEGVTEVYMPLNELAWVDGDGNDYSLFICSDVMVQLPGLVSDGMNQEPEVINVEVDIKPDSSDNAVNLRSKGVVPVAFVSNETFDATRIDFETVTVNGNVGLIKCRGKKQRPMVSETDVNGDGLVDLLVKLDTQMLADAGVESVCEFTATTYDGMAVRGSDSITVVGRK</sequence>
<evidence type="ECO:0000256" key="1">
    <source>
        <dbReference type="SAM" id="SignalP"/>
    </source>
</evidence>
<evidence type="ECO:0000313" key="2">
    <source>
        <dbReference type="EMBL" id="AQT67276.1"/>
    </source>
</evidence>
<accession>A0A1U9NID9</accession>
<dbReference type="AlphaFoldDB" id="A0A1U9NID9"/>
<dbReference type="EMBL" id="CP019791">
    <property type="protein sequence ID" value="AQT67276.1"/>
    <property type="molecule type" value="Genomic_DNA"/>
</dbReference>
<gene>
    <name evidence="2" type="ORF">STSP2_00419</name>
</gene>
<feature type="signal peptide" evidence="1">
    <location>
        <begin position="1"/>
        <end position="30"/>
    </location>
</feature>
<evidence type="ECO:0000313" key="3">
    <source>
        <dbReference type="Proteomes" id="UP000189674"/>
    </source>
</evidence>
<organism evidence="2 3">
    <name type="scientific">Anaerohalosphaera lusitana</name>
    <dbReference type="NCBI Taxonomy" id="1936003"/>
    <lineage>
        <taxon>Bacteria</taxon>
        <taxon>Pseudomonadati</taxon>
        <taxon>Planctomycetota</taxon>
        <taxon>Phycisphaerae</taxon>
        <taxon>Sedimentisphaerales</taxon>
        <taxon>Anaerohalosphaeraceae</taxon>
        <taxon>Anaerohalosphaera</taxon>
    </lineage>
</organism>